<evidence type="ECO:0000256" key="4">
    <source>
        <dbReference type="ARBA" id="ARBA00020515"/>
    </source>
</evidence>
<keyword evidence="8 12" id="KW-0812">Transmembrane</keyword>
<dbReference type="InterPro" id="IPR035906">
    <property type="entry name" value="MetI-like_sf"/>
</dbReference>
<protein>
    <recommendedName>
        <fullName evidence="11">sn-glycerol-3-phosphate transport system permease protein UgpA</fullName>
    </recommendedName>
    <alternativeName>
        <fullName evidence="4">sn-glycerol-3-phosphate transport system permease protein UgpE</fullName>
    </alternativeName>
</protein>
<feature type="transmembrane region" description="Helical" evidence="12">
    <location>
        <begin position="112"/>
        <end position="130"/>
    </location>
</feature>
<evidence type="ECO:0000256" key="11">
    <source>
        <dbReference type="ARBA" id="ARBA00040780"/>
    </source>
</evidence>
<dbReference type="Gene3D" id="1.10.3720.10">
    <property type="entry name" value="MetI-like"/>
    <property type="match status" value="2"/>
</dbReference>
<feature type="domain" description="ABC transmembrane type-1" evidence="13">
    <location>
        <begin position="76"/>
        <end position="284"/>
    </location>
</feature>
<feature type="transmembrane region" description="Helical" evidence="12">
    <location>
        <begin position="375"/>
        <end position="399"/>
    </location>
</feature>
<dbReference type="GO" id="GO:0055085">
    <property type="term" value="P:transmembrane transport"/>
    <property type="evidence" value="ECO:0007669"/>
    <property type="project" value="InterPro"/>
</dbReference>
<dbReference type="FunFam" id="1.10.3720.10:FF:000042">
    <property type="entry name" value="sn-glycerol-3-phosphate transport system permease protein UgpE"/>
    <property type="match status" value="1"/>
</dbReference>
<dbReference type="RefSeq" id="WP_284071000.1">
    <property type="nucleotide sequence ID" value="NZ_JAMGNN010000016.1"/>
</dbReference>
<evidence type="ECO:0000256" key="3">
    <source>
        <dbReference type="ARBA" id="ARBA00011557"/>
    </source>
</evidence>
<evidence type="ECO:0000313" key="15">
    <source>
        <dbReference type="Proteomes" id="UP001176432"/>
    </source>
</evidence>
<evidence type="ECO:0000256" key="6">
    <source>
        <dbReference type="ARBA" id="ARBA00022475"/>
    </source>
</evidence>
<dbReference type="FunFam" id="1.10.3720.10:FF:000028">
    <property type="entry name" value="sn-glycerol-3-phosphate ABC transporter permease UgpA"/>
    <property type="match status" value="1"/>
</dbReference>
<dbReference type="GO" id="GO:0005886">
    <property type="term" value="C:plasma membrane"/>
    <property type="evidence" value="ECO:0007669"/>
    <property type="project" value="UniProtKB-SubCell"/>
</dbReference>
<feature type="transmembrane region" description="Helical" evidence="12">
    <location>
        <begin position="157"/>
        <end position="181"/>
    </location>
</feature>
<evidence type="ECO:0000259" key="13">
    <source>
        <dbReference type="PROSITE" id="PS50928"/>
    </source>
</evidence>
<dbReference type="SUPFAM" id="SSF161098">
    <property type="entry name" value="MetI-like"/>
    <property type="match status" value="2"/>
</dbReference>
<evidence type="ECO:0000256" key="12">
    <source>
        <dbReference type="RuleBase" id="RU363032"/>
    </source>
</evidence>
<dbReference type="NCBIfam" id="NF007852">
    <property type="entry name" value="PRK10561.1"/>
    <property type="match status" value="1"/>
</dbReference>
<feature type="transmembrane region" description="Helical" evidence="12">
    <location>
        <begin position="12"/>
        <end position="31"/>
    </location>
</feature>
<keyword evidence="10 12" id="KW-0472">Membrane</keyword>
<comment type="subcellular location">
    <subcellularLocation>
        <location evidence="1">Cell inner membrane</location>
        <topology evidence="1">Multi-pass membrane protein</topology>
    </subcellularLocation>
    <subcellularLocation>
        <location evidence="12">Cell membrane</location>
        <topology evidence="12">Multi-pass membrane protein</topology>
    </subcellularLocation>
</comment>
<evidence type="ECO:0000256" key="5">
    <source>
        <dbReference type="ARBA" id="ARBA00022448"/>
    </source>
</evidence>
<organism evidence="14 15">
    <name type="scientific">Enterobacter asburiae</name>
    <dbReference type="NCBI Taxonomy" id="61645"/>
    <lineage>
        <taxon>Bacteria</taxon>
        <taxon>Pseudomonadati</taxon>
        <taxon>Pseudomonadota</taxon>
        <taxon>Gammaproteobacteria</taxon>
        <taxon>Enterobacterales</taxon>
        <taxon>Enterobacteriaceae</taxon>
        <taxon>Enterobacter</taxon>
        <taxon>Enterobacter cloacae complex</taxon>
    </lineage>
</organism>
<keyword evidence="6" id="KW-1003">Cell membrane</keyword>
<proteinExistence type="inferred from homology"/>
<evidence type="ECO:0000256" key="9">
    <source>
        <dbReference type="ARBA" id="ARBA00022989"/>
    </source>
</evidence>
<dbReference type="InterPro" id="IPR050809">
    <property type="entry name" value="UgpAE/MalFG_permease"/>
</dbReference>
<comment type="caution">
    <text evidence="14">The sequence shown here is derived from an EMBL/GenBank/DDBJ whole genome shotgun (WGS) entry which is preliminary data.</text>
</comment>
<dbReference type="PROSITE" id="PS50928">
    <property type="entry name" value="ABC_TM1"/>
    <property type="match status" value="2"/>
</dbReference>
<dbReference type="CDD" id="cd06261">
    <property type="entry name" value="TM_PBP2"/>
    <property type="match status" value="2"/>
</dbReference>
<keyword evidence="9 12" id="KW-1133">Transmembrane helix</keyword>
<sequence>MSSSRPVFRSRWLPYLLVAPQLVITVIFFIWPAGEALWYSVQSVDPFGLSSQFVGLDNFTALFHDSYYLDSFWTTMKFSALVTVSGLVASLFFAALVDYVVRGSRIYQTLMLLPYAVAPAVAAVLWIFLFNPGRGLITHFLAEFGYDWNHAQNSGQAMFLVVFASVWKQISYNFLFFFAALQSIPRSLVEAAAIDGAGPIRRFFRLSLPLIAPVSFFLLVVNLVYAFFDTFPVIDAATAGGPVQATTTLIYKIYREGFAGLDLSASAAQSVVLMFLVIILTVVQFRYVESKVRPMIENRRGLTIFSHTMLILGIIVILFPLYVAFVAATLDTKAVFDTPMTLIPGTHLFENMKTIWTQGVGANSAPFWLMMLNSFIMAFGITVGKITVSMLSAFAIVWFRFPLRNLFFWMIFITLMLPVEVRIFPTVEVIANLKMLDSYAGLTLPLMASATATFLFRQFFMTLPDELIEAARIDGASPMRFFRDIVLPLSKTNLAALFVITFIYGWNQYLWPLLIIQDVNLGTAVAGIKGMIATGEGTTLWNQVMAAMLLTLIPPVVIVLAMQRAFVRGLVDSEK</sequence>
<reference evidence="14" key="1">
    <citation type="submission" date="2023-07" db="EMBL/GenBank/DDBJ databases">
        <title>Isolates cultured from stool samples of acute diarrhea patients.</title>
        <authorList>
            <person name="Jiang S."/>
        </authorList>
    </citation>
    <scope>NUCLEOTIDE SEQUENCE</scope>
    <source>
        <strain evidence="14">L4424</strain>
    </source>
</reference>
<feature type="domain" description="ABC transmembrane type-1" evidence="13">
    <location>
        <begin position="371"/>
        <end position="562"/>
    </location>
</feature>
<feature type="transmembrane region" description="Helical" evidence="12">
    <location>
        <begin position="210"/>
        <end position="228"/>
    </location>
</feature>
<dbReference type="PANTHER" id="PTHR43227">
    <property type="entry name" value="BLL4140 PROTEIN"/>
    <property type="match status" value="1"/>
</dbReference>
<dbReference type="AlphaFoldDB" id="A0AAW7ZN17"/>
<evidence type="ECO:0000256" key="8">
    <source>
        <dbReference type="ARBA" id="ARBA00022692"/>
    </source>
</evidence>
<feature type="transmembrane region" description="Helical" evidence="12">
    <location>
        <begin position="78"/>
        <end position="100"/>
    </location>
</feature>
<evidence type="ECO:0000256" key="10">
    <source>
        <dbReference type="ARBA" id="ARBA00023136"/>
    </source>
</evidence>
<feature type="transmembrane region" description="Helical" evidence="12">
    <location>
        <begin position="309"/>
        <end position="330"/>
    </location>
</feature>
<evidence type="ECO:0000256" key="2">
    <source>
        <dbReference type="ARBA" id="ARBA00008852"/>
    </source>
</evidence>
<keyword evidence="7" id="KW-0997">Cell inner membrane</keyword>
<accession>A0AAW7ZN17</accession>
<gene>
    <name evidence="14" type="primary">ugpA</name>
    <name evidence="14" type="ORF">Q5934_06220</name>
</gene>
<feature type="transmembrane region" description="Helical" evidence="12">
    <location>
        <begin position="439"/>
        <end position="460"/>
    </location>
</feature>
<dbReference type="NCBIfam" id="NF008210">
    <property type="entry name" value="PRK10973.1"/>
    <property type="match status" value="1"/>
</dbReference>
<comment type="subunit">
    <text evidence="3">The complex is composed of two ATP-binding proteins (UgpC), two transmembrane proteins (UgpA and UgpE) and a solute-binding protein (UgpB).</text>
</comment>
<dbReference type="Proteomes" id="UP001176432">
    <property type="component" value="Unassembled WGS sequence"/>
</dbReference>
<dbReference type="InterPro" id="IPR000515">
    <property type="entry name" value="MetI-like"/>
</dbReference>
<feature type="transmembrane region" description="Helical" evidence="12">
    <location>
        <begin position="540"/>
        <end position="562"/>
    </location>
</feature>
<evidence type="ECO:0000256" key="1">
    <source>
        <dbReference type="ARBA" id="ARBA00004429"/>
    </source>
</evidence>
<comment type="similarity">
    <text evidence="2">Belongs to the binding-protein-dependent transport system permease family. UgpAE subfamily.</text>
</comment>
<feature type="transmembrane region" description="Helical" evidence="12">
    <location>
        <begin position="267"/>
        <end position="288"/>
    </location>
</feature>
<dbReference type="EMBL" id="JAUPXB010000001">
    <property type="protein sequence ID" value="MDO7921130.1"/>
    <property type="molecule type" value="Genomic_DNA"/>
</dbReference>
<feature type="transmembrane region" description="Helical" evidence="12">
    <location>
        <begin position="406"/>
        <end position="427"/>
    </location>
</feature>
<dbReference type="PANTHER" id="PTHR43227:SF9">
    <property type="entry name" value="SN-GLYCEROL-3-PHOSPHATE TRANSPORT SYSTEM PERMEASE PROTEIN UGPA"/>
    <property type="match status" value="1"/>
</dbReference>
<keyword evidence="5 12" id="KW-0813">Transport</keyword>
<evidence type="ECO:0000256" key="7">
    <source>
        <dbReference type="ARBA" id="ARBA00022519"/>
    </source>
</evidence>
<dbReference type="Pfam" id="PF00528">
    <property type="entry name" value="BPD_transp_1"/>
    <property type="match status" value="2"/>
</dbReference>
<evidence type="ECO:0000313" key="14">
    <source>
        <dbReference type="EMBL" id="MDO7921130.1"/>
    </source>
</evidence>
<name>A0AAW7ZN17_ENTAS</name>